<protein>
    <submittedName>
        <fullName evidence="1">Uncharacterized protein</fullName>
    </submittedName>
</protein>
<evidence type="ECO:0000313" key="1">
    <source>
        <dbReference type="EMBL" id="MFB9759877.1"/>
    </source>
</evidence>
<evidence type="ECO:0000313" key="2">
    <source>
        <dbReference type="Proteomes" id="UP001589609"/>
    </source>
</evidence>
<accession>A0ABV5WHM4</accession>
<reference evidence="1 2" key="1">
    <citation type="submission" date="2024-09" db="EMBL/GenBank/DDBJ databases">
        <authorList>
            <person name="Sun Q."/>
            <person name="Mori K."/>
        </authorList>
    </citation>
    <scope>NUCLEOTIDE SEQUENCE [LARGE SCALE GENOMIC DNA]</scope>
    <source>
        <strain evidence="1 2">JCM 11201</strain>
    </source>
</reference>
<comment type="caution">
    <text evidence="1">The sequence shown here is derived from an EMBL/GenBank/DDBJ whole genome shotgun (WGS) entry which is preliminary data.</text>
</comment>
<name>A0ABV5WHM4_9BACI</name>
<sequence length="171" mass="20292">MNVLDAKIIPTARGLEIYLDVEKNIKIKDIHIPTMDSPFYEIQFGIEYFLLREKKYYDSEMNYFGIHMNHDFSLITLKEPEMESLFAVKNEDEQEATKKLLGEWFIKTNHYKESINEFVKKVKQENVYTDEDIQHKLKTLKFLEKLLELTTEDIELAPVEKPVQLEAVPIF</sequence>
<dbReference type="RefSeq" id="WP_379950208.1">
    <property type="nucleotide sequence ID" value="NZ_JBHMAF010000100.1"/>
</dbReference>
<proteinExistence type="predicted"/>
<gene>
    <name evidence="1" type="ORF">ACFFMS_15895</name>
</gene>
<organism evidence="1 2">
    <name type="scientific">Ectobacillus funiculus</name>
    <dbReference type="NCBI Taxonomy" id="137993"/>
    <lineage>
        <taxon>Bacteria</taxon>
        <taxon>Bacillati</taxon>
        <taxon>Bacillota</taxon>
        <taxon>Bacilli</taxon>
        <taxon>Bacillales</taxon>
        <taxon>Bacillaceae</taxon>
        <taxon>Ectobacillus</taxon>
    </lineage>
</organism>
<keyword evidence="2" id="KW-1185">Reference proteome</keyword>
<dbReference type="EMBL" id="JBHMAF010000100">
    <property type="protein sequence ID" value="MFB9759877.1"/>
    <property type="molecule type" value="Genomic_DNA"/>
</dbReference>
<dbReference type="Proteomes" id="UP001589609">
    <property type="component" value="Unassembled WGS sequence"/>
</dbReference>